<evidence type="ECO:0000256" key="1">
    <source>
        <dbReference type="SAM" id="Phobius"/>
    </source>
</evidence>
<name>A0A2H4N7D9_9CAUD</name>
<sequence length="155" mass="16879">MILSIMYIAAICAANFSVHMFGPVVTPVNAFLFIGLDFVIRDKLHERVGIWKMMFLIAVAGAISFIINPATDMIAVASVAAFSLAAITDAGVYQCLIRKPWLVKSNVSNVASSLVDSIVFPLIAFGAFMPWVILGQFMAKVFGGAVWSWMLRGMK</sequence>
<protein>
    <recommendedName>
        <fullName evidence="4">PreQ0 transporter</fullName>
    </recommendedName>
</protein>
<feature type="transmembrane region" description="Helical" evidence="1">
    <location>
        <begin position="6"/>
        <end position="36"/>
    </location>
</feature>
<evidence type="ECO:0000313" key="2">
    <source>
        <dbReference type="EMBL" id="ATV25103.1"/>
    </source>
</evidence>
<keyword evidence="1" id="KW-0812">Transmembrane</keyword>
<evidence type="ECO:0000313" key="3">
    <source>
        <dbReference type="Proteomes" id="UP000241775"/>
    </source>
</evidence>
<dbReference type="EMBL" id="MG432137">
    <property type="protein sequence ID" value="ATV25103.1"/>
    <property type="molecule type" value="Genomic_DNA"/>
</dbReference>
<dbReference type="KEGG" id="vg:41901006"/>
<dbReference type="GeneID" id="41901006"/>
<evidence type="ECO:0008006" key="4">
    <source>
        <dbReference type="Google" id="ProtNLM"/>
    </source>
</evidence>
<reference evidence="2 3" key="1">
    <citation type="submission" date="2017-11" db="EMBL/GenBank/DDBJ databases">
        <title>Complete genome sequence of phytopathogenic Pectobacterium atrosepticum bacteriophage Peat2 includes a CRISPR Cas4 nuclease.</title>
        <authorList>
            <person name="Kalischuk M."/>
            <person name="Hachey J."/>
            <person name="Thomas D."/>
            <person name="Kawchuk L."/>
        </authorList>
    </citation>
    <scope>NUCLEOTIDE SEQUENCE [LARGE SCALE GENOMIC DNA]</scope>
</reference>
<keyword evidence="1" id="KW-1133">Transmembrane helix</keyword>
<dbReference type="Pfam" id="PF02592">
    <property type="entry name" value="Vut_1"/>
    <property type="match status" value="1"/>
</dbReference>
<dbReference type="Proteomes" id="UP000241775">
    <property type="component" value="Segment"/>
</dbReference>
<keyword evidence="3" id="KW-1185">Reference proteome</keyword>
<feature type="transmembrane region" description="Helical" evidence="1">
    <location>
        <begin position="73"/>
        <end position="95"/>
    </location>
</feature>
<dbReference type="RefSeq" id="YP_009702205.1">
    <property type="nucleotide sequence ID" value="NC_044940.1"/>
</dbReference>
<organism evidence="2 3">
    <name type="scientific">Pectobacterium phage PEAT2</name>
    <dbReference type="NCBI Taxonomy" id="2053078"/>
    <lineage>
        <taxon>Viruses</taxon>
        <taxon>Duplodnaviria</taxon>
        <taxon>Heunggongvirae</taxon>
        <taxon>Uroviricota</taxon>
        <taxon>Caudoviricetes</taxon>
        <taxon>Jameshumphriesvirinae</taxon>
        <taxon>Peatvirus</taxon>
        <taxon>Peatvirus peat2</taxon>
    </lineage>
</organism>
<dbReference type="InterPro" id="IPR003744">
    <property type="entry name" value="YhhQ"/>
</dbReference>
<proteinExistence type="predicted"/>
<keyword evidence="1" id="KW-0472">Membrane</keyword>
<accession>A0A2H4N7D9</accession>
<feature type="transmembrane region" description="Helical" evidence="1">
    <location>
        <begin position="48"/>
        <end position="67"/>
    </location>
</feature>